<feature type="domain" description="Dicer dsRNA-binding fold" evidence="11">
    <location>
        <begin position="955"/>
        <end position="1050"/>
    </location>
</feature>
<dbReference type="Pfam" id="PF00270">
    <property type="entry name" value="DEAD"/>
    <property type="match status" value="1"/>
</dbReference>
<feature type="region of interest" description="Disordered" evidence="7">
    <location>
        <begin position="192"/>
        <end position="213"/>
    </location>
</feature>
<dbReference type="SMART" id="SM00535">
    <property type="entry name" value="RIBOc"/>
    <property type="match status" value="2"/>
</dbReference>
<dbReference type="SMART" id="SM00487">
    <property type="entry name" value="DEXDc"/>
    <property type="match status" value="1"/>
</dbReference>
<dbReference type="InterPro" id="IPR011545">
    <property type="entry name" value="DEAD/DEAH_box_helicase_dom"/>
</dbReference>
<evidence type="ECO:0000256" key="1">
    <source>
        <dbReference type="ARBA" id="ARBA00022737"/>
    </source>
</evidence>
<evidence type="ECO:0000259" key="9">
    <source>
        <dbReference type="PROSITE" id="PS51192"/>
    </source>
</evidence>
<evidence type="ECO:0000256" key="5">
    <source>
        <dbReference type="ARBA" id="ARBA00022840"/>
    </source>
</evidence>
<dbReference type="SMART" id="SM00490">
    <property type="entry name" value="HELICc"/>
    <property type="match status" value="1"/>
</dbReference>
<feature type="compositionally biased region" description="Acidic residues" evidence="7">
    <location>
        <begin position="1920"/>
        <end position="1930"/>
    </location>
</feature>
<dbReference type="PROSITE" id="PS00517">
    <property type="entry name" value="RNASE_3_1"/>
    <property type="match status" value="2"/>
</dbReference>
<evidence type="ECO:0000256" key="3">
    <source>
        <dbReference type="ARBA" id="ARBA00022801"/>
    </source>
</evidence>
<keyword evidence="13" id="KW-1185">Reference proteome</keyword>
<organism evidence="12 13">
    <name type="scientific">Seminavis robusta</name>
    <dbReference type="NCBI Taxonomy" id="568900"/>
    <lineage>
        <taxon>Eukaryota</taxon>
        <taxon>Sar</taxon>
        <taxon>Stramenopiles</taxon>
        <taxon>Ochrophyta</taxon>
        <taxon>Bacillariophyta</taxon>
        <taxon>Bacillariophyceae</taxon>
        <taxon>Bacillariophycidae</taxon>
        <taxon>Naviculales</taxon>
        <taxon>Naviculaceae</taxon>
        <taxon>Seminavis</taxon>
    </lineage>
</organism>
<gene>
    <name evidence="12" type="ORF">SEMRO_263_G102230.1</name>
</gene>
<dbReference type="SUPFAM" id="SSF52540">
    <property type="entry name" value="P-loop containing nucleoside triphosphate hydrolases"/>
    <property type="match status" value="2"/>
</dbReference>
<dbReference type="CDD" id="cd00593">
    <property type="entry name" value="RIBOc"/>
    <property type="match status" value="2"/>
</dbReference>
<dbReference type="GO" id="GO:0003723">
    <property type="term" value="F:RNA binding"/>
    <property type="evidence" value="ECO:0007669"/>
    <property type="project" value="UniProtKB-UniRule"/>
</dbReference>
<evidence type="ECO:0000256" key="4">
    <source>
        <dbReference type="ARBA" id="ARBA00022806"/>
    </source>
</evidence>
<dbReference type="PANTHER" id="PTHR14950">
    <property type="entry name" value="DICER-RELATED"/>
    <property type="match status" value="1"/>
</dbReference>
<feature type="compositionally biased region" description="Low complexity" evidence="7">
    <location>
        <begin position="195"/>
        <end position="210"/>
    </location>
</feature>
<proteinExistence type="inferred from homology"/>
<keyword evidence="3" id="KW-0378">Hydrolase</keyword>
<dbReference type="Pfam" id="PF00271">
    <property type="entry name" value="Helicase_C"/>
    <property type="match status" value="1"/>
</dbReference>
<feature type="domain" description="Helicase ATP-binding" evidence="9">
    <location>
        <begin position="237"/>
        <end position="409"/>
    </location>
</feature>
<dbReference type="InterPro" id="IPR000999">
    <property type="entry name" value="RNase_III_dom"/>
</dbReference>
<dbReference type="GO" id="GO:0006396">
    <property type="term" value="P:RNA processing"/>
    <property type="evidence" value="ECO:0007669"/>
    <property type="project" value="InterPro"/>
</dbReference>
<keyword evidence="1" id="KW-0677">Repeat</keyword>
<feature type="domain" description="RNase III" evidence="8">
    <location>
        <begin position="1391"/>
        <end position="1544"/>
    </location>
</feature>
<dbReference type="Proteomes" id="UP001153069">
    <property type="component" value="Unassembled WGS sequence"/>
</dbReference>
<dbReference type="InterPro" id="IPR038248">
    <property type="entry name" value="Dicer_dimer_sf"/>
</dbReference>
<dbReference type="Pfam" id="PF00636">
    <property type="entry name" value="Ribonuclease_3"/>
    <property type="match status" value="2"/>
</dbReference>
<dbReference type="InterPro" id="IPR014001">
    <property type="entry name" value="Helicase_ATP-bd"/>
</dbReference>
<dbReference type="PANTHER" id="PTHR14950:SF37">
    <property type="entry name" value="ENDORIBONUCLEASE DICER"/>
    <property type="match status" value="1"/>
</dbReference>
<feature type="region of interest" description="Disordered" evidence="7">
    <location>
        <begin position="1862"/>
        <end position="1930"/>
    </location>
</feature>
<name>A0A9N8DNN9_9STRA</name>
<feature type="region of interest" description="Disordered" evidence="7">
    <location>
        <begin position="654"/>
        <end position="686"/>
    </location>
</feature>
<dbReference type="EMBL" id="CAICTM010000262">
    <property type="protein sequence ID" value="CAB9506327.1"/>
    <property type="molecule type" value="Genomic_DNA"/>
</dbReference>
<dbReference type="Gene3D" id="3.40.50.300">
    <property type="entry name" value="P-loop containing nucleotide triphosphate hydrolases"/>
    <property type="match status" value="2"/>
</dbReference>
<dbReference type="InterPro" id="IPR027417">
    <property type="entry name" value="P-loop_NTPase"/>
</dbReference>
<accession>A0A9N8DNN9</accession>
<dbReference type="PROSITE" id="PS50142">
    <property type="entry name" value="RNASE_3_2"/>
    <property type="match status" value="2"/>
</dbReference>
<feature type="domain" description="RNase III" evidence="8">
    <location>
        <begin position="1595"/>
        <end position="1725"/>
    </location>
</feature>
<sequence length="1948" mass="218077">MTAGREDLAPDEQDKPVMMATKRRKIDKYTNAREATIRLSDGYDKGLVLSEDSCVERDGHLFHLSDSSQVGRGGGYLTSRESTDRTHKNDNDTEMEEGEIVETNNNINKDGGRKESTRFTMGEKGNTDNSECDFPFTSGHLTKKALEIGESFFLREPFTMEEFGEVQNHAVSRIAKSVEVLETEGFQAFREWRSKSNTSNSTTDKNNTNNGLKQSHVEQAIKDAKVMGAPRAYQKRLFEIACTRNTIVHLGTGAGKTLIALMCIRHFASAFKKGKQTLFLVPSVALAIQQSQVLRSNLPYKVRVACYATSTTVKARRELQECNIIVATHGAIHDLLMHYGDMFKLSRFNLIVLDECHYAIGNHSYASLMKQFYHPLPTQQRPRIVGLTASPLVKVKTNHSDEHLAHMLHQLETTLDATVVSHMLDNPLETNVPRKKVEEQDIAFDSKVPYPPLPSLDTFKIHASRKRECQQIFHLYENLGPLATANYCQTLTKEISRNTFEEEKDVAFQNLIQYLQAIAEFCDRQARNCPCGGRSDKLLALEQLLEEQIEVNGTAETVCLVFVERRITALALNDFFRFRLKHLATDNWNRATEARKQPRPAARKMRSTTPQLFNESAPLVGGCKPLPTNSWDQFADAESDLEENIPVATATIIESKESRAPGRSFAEPAAPSQSCNQFSDAEDEDDSENYLEAYYDHLHCSDQSIYDGSQSARDMSSKVDSMEPAQVDDTLNSLEETAMGSNDLGKTSTLSHEFSESDSDEASLNGYISKDHESIRCEALVRHSTGIFKSLNMHRRLTSNDDDDIRQSWLHQEKAIGDVLSSLRRGDINVLIATSVVEEGVDVQACSCVVAFDSLKSAKGYIQMKGRARQKCAKFFVFKDPETCPVLSLEDAQMLSVRVHEFISSRPPTVMTNLPKQLEQMRIPAKLSDCDELRSVELGRYSSKEMRGSVDMNTAKSLVNRYILSLPLDPIARTSKAALLAFLPVYTERQLHLPAHLPSHLRLITLPKQYWGASKKDKEQVLAMMACVRLHKSGVLSDRLLPLNRSDLIDKMLSKATKEPTRVKIPTFGRFGVHGPLKRKLFVYPLLQSNDRMDKMHKILRSPEGQRLAVISTTDILDSIIPGASFLHGGFGKVSCSLGTSFSFECSDLQFQAIERFFKFLFDARWRRRTKNVYFRNKSFGGLPASIPPYYVGLLSASGELDWATMQSLINQSHRTEAERIQAVRSVSDLEGLPKPRLWSPRYDKHFTYISYGSSGMTCSAPFPGEREGVESFKDYFSVCREYDVSADCVLWDAQRLWVLPFNKALAEDFDDDNFEPKIPERMGAHSKRHEVNRDLRSLLLPKDACMEASTLADPSILLLCTHLPQFLHHMQPFLTAHAFVQHCKTHMHVLGNFLSPLPLAQIAEALTSKSASEEESSEYSDYDRLEWLGDAVLKMVQTQSLMFSTEFSDWIELLHEGDLSTLRSVMGCNDRLAIICKSFRIDSFLLTSPLGRGQWAPATLELYAADTPGNDNGLGVAVEDPITGKTCADVVESLLGLVYLSRGYEAAFAVADELLVTLPSHRDDKGKLRLGQDRPKPKPQLIAAATAFTGHRHFTKYELVEEAFTHPTAMHPNVPSYQRLEWVGDAVLCLAVREWIFKTFISMPVGDCVMVSATLEANETLAFLAIRNDLLKLLNHCDQTLPKRIETYQWRTEELGRGLWGTNPPKVAADVVEALIGAVYMDSGFASGVAAVSRILKPMCTVLQEIQARGDKSIVMVHPKKAMQELGGSVLELKVMREEKFAALKPDIPVWLGKRWGKAKLDGQRYVGCIECLGDTLISVSDASSEVAGNRACALAVELLEKDVQLTTRLKTVRTMVESRLTHEAKQRKAEQEMLGEHLSATAASSERPLAKPHHQKGGPQPMVIETATAAGTASGNDQFDDVDEDDLEMQEVVRSMVNTVLPQSDY</sequence>
<dbReference type="OrthoDB" id="67027at2759"/>
<dbReference type="PROSITE" id="PS51192">
    <property type="entry name" value="HELICASE_ATP_BIND_1"/>
    <property type="match status" value="1"/>
</dbReference>
<dbReference type="InterPro" id="IPR005034">
    <property type="entry name" value="Dicer_dimerisation"/>
</dbReference>
<feature type="region of interest" description="Disordered" evidence="7">
    <location>
        <begin position="71"/>
        <end position="97"/>
    </location>
</feature>
<keyword evidence="5" id="KW-0067">ATP-binding</keyword>
<feature type="domain" description="Helicase C-terminal" evidence="10">
    <location>
        <begin position="726"/>
        <end position="922"/>
    </location>
</feature>
<dbReference type="InterPro" id="IPR001650">
    <property type="entry name" value="Helicase_C-like"/>
</dbReference>
<dbReference type="InterPro" id="IPR036389">
    <property type="entry name" value="RNase_III_sf"/>
</dbReference>
<dbReference type="PROSITE" id="PS51194">
    <property type="entry name" value="HELICASE_CTER"/>
    <property type="match status" value="1"/>
</dbReference>
<protein>
    <submittedName>
        <fullName evidence="12">Dicer-like protein 1</fullName>
    </submittedName>
</protein>
<evidence type="ECO:0000256" key="7">
    <source>
        <dbReference type="SAM" id="MobiDB-lite"/>
    </source>
</evidence>
<evidence type="ECO:0000313" key="13">
    <source>
        <dbReference type="Proteomes" id="UP001153069"/>
    </source>
</evidence>
<dbReference type="GO" id="GO:0031047">
    <property type="term" value="P:regulatory ncRNA-mediated gene silencing"/>
    <property type="evidence" value="ECO:0007669"/>
    <property type="project" value="UniProtKB-ARBA"/>
</dbReference>
<evidence type="ECO:0000259" key="8">
    <source>
        <dbReference type="PROSITE" id="PS50142"/>
    </source>
</evidence>
<reference evidence="12" key="1">
    <citation type="submission" date="2020-06" db="EMBL/GenBank/DDBJ databases">
        <authorList>
            <consortium name="Plant Systems Biology data submission"/>
        </authorList>
    </citation>
    <scope>NUCLEOTIDE SEQUENCE</scope>
    <source>
        <strain evidence="12">D6</strain>
    </source>
</reference>
<comment type="caution">
    <text evidence="12">The sequence shown here is derived from an EMBL/GenBank/DDBJ whole genome shotgun (WGS) entry which is preliminary data.</text>
</comment>
<feature type="compositionally biased region" description="Basic and acidic residues" evidence="7">
    <location>
        <begin position="81"/>
        <end position="91"/>
    </location>
</feature>
<dbReference type="SUPFAM" id="SSF69065">
    <property type="entry name" value="RNase III domain-like"/>
    <property type="match status" value="2"/>
</dbReference>
<keyword evidence="2" id="KW-0547">Nucleotide-binding</keyword>
<dbReference type="GO" id="GO:0004525">
    <property type="term" value="F:ribonuclease III activity"/>
    <property type="evidence" value="ECO:0007669"/>
    <property type="project" value="InterPro"/>
</dbReference>
<comment type="similarity">
    <text evidence="6">Belongs to the helicase family. Dicer subfamily.</text>
</comment>
<dbReference type="Gene3D" id="3.30.160.380">
    <property type="entry name" value="Dicer dimerisation domain"/>
    <property type="match status" value="1"/>
</dbReference>
<keyword evidence="4" id="KW-0347">Helicase</keyword>
<evidence type="ECO:0000259" key="11">
    <source>
        <dbReference type="PROSITE" id="PS51327"/>
    </source>
</evidence>
<dbReference type="GO" id="GO:0005524">
    <property type="term" value="F:ATP binding"/>
    <property type="evidence" value="ECO:0007669"/>
    <property type="project" value="UniProtKB-KW"/>
</dbReference>
<keyword evidence="6" id="KW-0694">RNA-binding</keyword>
<evidence type="ECO:0000313" key="12">
    <source>
        <dbReference type="EMBL" id="CAB9506327.1"/>
    </source>
</evidence>
<evidence type="ECO:0000256" key="2">
    <source>
        <dbReference type="ARBA" id="ARBA00022741"/>
    </source>
</evidence>
<evidence type="ECO:0000256" key="6">
    <source>
        <dbReference type="PROSITE-ProRule" id="PRU00657"/>
    </source>
</evidence>
<evidence type="ECO:0000259" key="10">
    <source>
        <dbReference type="PROSITE" id="PS51194"/>
    </source>
</evidence>
<dbReference type="Gene3D" id="1.10.1520.10">
    <property type="entry name" value="Ribonuclease III domain"/>
    <property type="match status" value="2"/>
</dbReference>
<feature type="compositionally biased region" description="Basic and acidic residues" evidence="7">
    <location>
        <begin position="1862"/>
        <end position="1877"/>
    </location>
</feature>
<dbReference type="PROSITE" id="PS51327">
    <property type="entry name" value="DICER_DSRBF"/>
    <property type="match status" value="1"/>
</dbReference>
<dbReference type="GO" id="GO:0004386">
    <property type="term" value="F:helicase activity"/>
    <property type="evidence" value="ECO:0007669"/>
    <property type="project" value="UniProtKB-KW"/>
</dbReference>